<protein>
    <recommendedName>
        <fullName evidence="4">Pentapeptide repeat-containing protein</fullName>
    </recommendedName>
</protein>
<organism evidence="2 3">
    <name type="scientific">Saccharibacillus endophyticus</name>
    <dbReference type="NCBI Taxonomy" id="2060666"/>
    <lineage>
        <taxon>Bacteria</taxon>
        <taxon>Bacillati</taxon>
        <taxon>Bacillota</taxon>
        <taxon>Bacilli</taxon>
        <taxon>Bacillales</taxon>
        <taxon>Paenibacillaceae</taxon>
        <taxon>Saccharibacillus</taxon>
    </lineage>
</organism>
<proteinExistence type="predicted"/>
<dbReference type="RefSeq" id="WP_172246617.1">
    <property type="nucleotide sequence ID" value="NZ_BMDD01000006.1"/>
</dbReference>
<name>A0ABQ2A7F8_9BACL</name>
<evidence type="ECO:0008006" key="4">
    <source>
        <dbReference type="Google" id="ProtNLM"/>
    </source>
</evidence>
<evidence type="ECO:0000256" key="1">
    <source>
        <dbReference type="SAM" id="MobiDB-lite"/>
    </source>
</evidence>
<dbReference type="PANTHER" id="PTHR14136">
    <property type="entry name" value="BTB_POZ DOMAIN-CONTAINING PROTEIN KCTD9"/>
    <property type="match status" value="1"/>
</dbReference>
<evidence type="ECO:0000313" key="2">
    <source>
        <dbReference type="EMBL" id="GGH86001.1"/>
    </source>
</evidence>
<comment type="caution">
    <text evidence="2">The sequence shown here is derived from an EMBL/GenBank/DDBJ whole genome shotgun (WGS) entry which is preliminary data.</text>
</comment>
<evidence type="ECO:0000313" key="3">
    <source>
        <dbReference type="Proteomes" id="UP000605427"/>
    </source>
</evidence>
<keyword evidence="3" id="KW-1185">Reference proteome</keyword>
<dbReference type="PANTHER" id="PTHR14136:SF37">
    <property type="entry name" value="PENTAPEPTIDE REPEAT-CONTAINING PROTEIN"/>
    <property type="match status" value="1"/>
</dbReference>
<dbReference type="Gene3D" id="2.160.20.80">
    <property type="entry name" value="E3 ubiquitin-protein ligase SopA"/>
    <property type="match status" value="1"/>
</dbReference>
<feature type="region of interest" description="Disordered" evidence="1">
    <location>
        <begin position="187"/>
        <end position="218"/>
    </location>
</feature>
<accession>A0ABQ2A7F8</accession>
<dbReference type="InterPro" id="IPR001646">
    <property type="entry name" value="5peptide_repeat"/>
</dbReference>
<dbReference type="Proteomes" id="UP000605427">
    <property type="component" value="Unassembled WGS sequence"/>
</dbReference>
<dbReference type="EMBL" id="BMDD01000006">
    <property type="protein sequence ID" value="GGH86001.1"/>
    <property type="molecule type" value="Genomic_DNA"/>
</dbReference>
<dbReference type="InterPro" id="IPR051082">
    <property type="entry name" value="Pentapeptide-BTB/POZ_domain"/>
</dbReference>
<dbReference type="SUPFAM" id="SSF141571">
    <property type="entry name" value="Pentapeptide repeat-like"/>
    <property type="match status" value="1"/>
</dbReference>
<sequence length="314" mass="34303">MTDDSTYPHQAAGSAVFRNRYRGDCENCFGLCCAALPFSASVDFAIDKAAGEPCRNLREDFRCGIHTKLRDTGFRGCTVYDCFGAGQKVSQETFKGVSWRERPETARAMFEVLPIVWQLHELMLYMEELLGRPAASVLHAELREELIEIERLTRLEPDALRELSVSVQRAKVNGLLLEGSELVRAEAKRRHASRSQEAPRGKPNSGGGKRGKSGKAGRKRVIGRGADLVGADLRGEDLRAANLRGAYLIAANLSGVDLREADLIGADFRDADLRGANLAGVLFLTQVQLNSAKGDARTILPPGLERPGHWSTAG</sequence>
<feature type="compositionally biased region" description="Basic residues" evidence="1">
    <location>
        <begin position="209"/>
        <end position="218"/>
    </location>
</feature>
<gene>
    <name evidence="2" type="primary">yybG</name>
    <name evidence="2" type="ORF">GCM10007362_44750</name>
</gene>
<dbReference type="Pfam" id="PF00805">
    <property type="entry name" value="Pentapeptide"/>
    <property type="match status" value="1"/>
</dbReference>
<reference evidence="3" key="1">
    <citation type="journal article" date="2019" name="Int. J. Syst. Evol. Microbiol.">
        <title>The Global Catalogue of Microorganisms (GCM) 10K type strain sequencing project: providing services to taxonomists for standard genome sequencing and annotation.</title>
        <authorList>
            <consortium name="The Broad Institute Genomics Platform"/>
            <consortium name="The Broad Institute Genome Sequencing Center for Infectious Disease"/>
            <person name="Wu L."/>
            <person name="Ma J."/>
        </authorList>
    </citation>
    <scope>NUCLEOTIDE SEQUENCE [LARGE SCALE GENOMIC DNA]</scope>
    <source>
        <strain evidence="3">CCM 8702</strain>
    </source>
</reference>